<keyword evidence="2" id="KW-0472">Membrane</keyword>
<dbReference type="RefSeq" id="WP_048353153.1">
    <property type="nucleotide sequence ID" value="NZ_CP023481.1"/>
</dbReference>
<name>A0A0T6BUJ6_9BACI</name>
<organism evidence="3 5">
    <name type="scientific">Bacillus glycinifermentans</name>
    <dbReference type="NCBI Taxonomy" id="1664069"/>
    <lineage>
        <taxon>Bacteria</taxon>
        <taxon>Bacillati</taxon>
        <taxon>Bacillota</taxon>
        <taxon>Bacilli</taxon>
        <taxon>Bacillales</taxon>
        <taxon>Bacillaceae</taxon>
        <taxon>Bacillus</taxon>
    </lineage>
</organism>
<dbReference type="Pfam" id="PF02618">
    <property type="entry name" value="YceG"/>
    <property type="match status" value="1"/>
</dbReference>
<dbReference type="EMBL" id="LECW02000004">
    <property type="protein sequence ID" value="KRT95146.1"/>
    <property type="molecule type" value="Genomic_DNA"/>
</dbReference>
<dbReference type="EMBL" id="JARRTL010000008">
    <property type="protein sequence ID" value="MEC0484935.1"/>
    <property type="molecule type" value="Genomic_DNA"/>
</dbReference>
<evidence type="ECO:0000313" key="6">
    <source>
        <dbReference type="Proteomes" id="UP001341297"/>
    </source>
</evidence>
<dbReference type="Proteomes" id="UP000036168">
    <property type="component" value="Unassembled WGS sequence"/>
</dbReference>
<protein>
    <submittedName>
        <fullName evidence="4">Endolytic transglycosylase MltG</fullName>
    </submittedName>
</protein>
<evidence type="ECO:0000313" key="5">
    <source>
        <dbReference type="Proteomes" id="UP000036168"/>
    </source>
</evidence>
<dbReference type="Proteomes" id="UP001341297">
    <property type="component" value="Unassembled WGS sequence"/>
</dbReference>
<evidence type="ECO:0000256" key="2">
    <source>
        <dbReference type="SAM" id="Phobius"/>
    </source>
</evidence>
<evidence type="ECO:0000313" key="3">
    <source>
        <dbReference type="EMBL" id="KRT95146.1"/>
    </source>
</evidence>
<comment type="caution">
    <text evidence="3">The sequence shown here is derived from an EMBL/GenBank/DDBJ whole genome shotgun (WGS) entry which is preliminary data.</text>
</comment>
<reference evidence="3" key="2">
    <citation type="submission" date="2015-10" db="EMBL/GenBank/DDBJ databases">
        <authorList>
            <person name="Gilbert D.G."/>
        </authorList>
    </citation>
    <scope>NUCLEOTIDE SEQUENCE</scope>
    <source>
        <strain evidence="3">GO-13</strain>
    </source>
</reference>
<keyword evidence="2" id="KW-1133">Transmembrane helix</keyword>
<dbReference type="Gene3D" id="3.30.1490.480">
    <property type="entry name" value="Endolytic murein transglycosylase"/>
    <property type="match status" value="1"/>
</dbReference>
<sequence>MTRQSVQAFAGGMILATAVLAGTFYLTGSGNAESSKNKVSEADVKTYLKDNDQVSLTRTDYQDLLQYKEKALKQDDASQNEKDSGQDNEPKKGSKYKLEIKKGMSTAEVADILEKEKVVPSADDFKDYVKDAGYESKIRAGKYELKRGSSLKSIVKALSR</sequence>
<gene>
    <name evidence="3" type="ORF">AB447_211575</name>
    <name evidence="4" type="ORF">P8828_08745</name>
</gene>
<reference evidence="4 6" key="3">
    <citation type="submission" date="2023-03" db="EMBL/GenBank/DDBJ databases">
        <title>Agriculturally important microbes genome sequencing.</title>
        <authorList>
            <person name="Dunlap C."/>
        </authorList>
    </citation>
    <scope>NUCLEOTIDE SEQUENCE [LARGE SCALE GENOMIC DNA]</scope>
    <source>
        <strain evidence="4 6">CBP-3203</strain>
    </source>
</reference>
<evidence type="ECO:0000313" key="4">
    <source>
        <dbReference type="EMBL" id="MEC0484935.1"/>
    </source>
</evidence>
<accession>A0A0T6BUJ6</accession>
<keyword evidence="2" id="KW-0812">Transmembrane</keyword>
<reference evidence="3 5" key="1">
    <citation type="journal article" date="2015" name="Int. J. Syst. Evol. Microbiol.">
        <title>Bacillus glycinifermentans sp. nov., isolated from fermented soybean paste.</title>
        <authorList>
            <person name="Kim S.J."/>
            <person name="Dunlap C.A."/>
            <person name="Kwon S.W."/>
            <person name="Rooney A.P."/>
        </authorList>
    </citation>
    <scope>NUCLEOTIDE SEQUENCE [LARGE SCALE GENOMIC DNA]</scope>
    <source>
        <strain evidence="3 5">GO-13</strain>
    </source>
</reference>
<dbReference type="InterPro" id="IPR003770">
    <property type="entry name" value="MLTG-like"/>
</dbReference>
<dbReference type="STRING" id="1664069.BGLY_2945"/>
<proteinExistence type="predicted"/>
<feature type="region of interest" description="Disordered" evidence="1">
    <location>
        <begin position="72"/>
        <end position="98"/>
    </location>
</feature>
<evidence type="ECO:0000256" key="1">
    <source>
        <dbReference type="SAM" id="MobiDB-lite"/>
    </source>
</evidence>
<dbReference type="AlphaFoldDB" id="A0A0T6BUJ6"/>
<feature type="transmembrane region" description="Helical" evidence="2">
    <location>
        <begin position="6"/>
        <end position="28"/>
    </location>
</feature>
<dbReference type="OrthoDB" id="2138957at2"/>
<keyword evidence="6" id="KW-1185">Reference proteome</keyword>